<dbReference type="GO" id="GO:0004834">
    <property type="term" value="F:tryptophan synthase activity"/>
    <property type="evidence" value="ECO:0007669"/>
    <property type="project" value="UniProtKB-EC"/>
</dbReference>
<dbReference type="SUPFAM" id="SSF51366">
    <property type="entry name" value="Ribulose-phoshate binding barrel"/>
    <property type="match status" value="1"/>
</dbReference>
<dbReference type="PANTHER" id="PTHR43406">
    <property type="entry name" value="TRYPTOPHAN SYNTHASE, ALPHA CHAIN"/>
    <property type="match status" value="1"/>
</dbReference>
<keyword evidence="4" id="KW-0028">Amino-acid biosynthesis</keyword>
<evidence type="ECO:0000256" key="2">
    <source>
        <dbReference type="ARBA" id="ARBA00011270"/>
    </source>
</evidence>
<evidence type="ECO:0000256" key="3">
    <source>
        <dbReference type="ARBA" id="ARBA00012043"/>
    </source>
</evidence>
<comment type="catalytic activity">
    <reaction evidence="8">
        <text>(1S,2R)-1-C-(indol-3-yl)glycerol 3-phosphate + L-serine = D-glyceraldehyde 3-phosphate + L-tryptophan + H2O</text>
        <dbReference type="Rhea" id="RHEA:10532"/>
        <dbReference type="ChEBI" id="CHEBI:15377"/>
        <dbReference type="ChEBI" id="CHEBI:33384"/>
        <dbReference type="ChEBI" id="CHEBI:57912"/>
        <dbReference type="ChEBI" id="CHEBI:58866"/>
        <dbReference type="ChEBI" id="CHEBI:59776"/>
        <dbReference type="EC" id="4.2.1.20"/>
    </reaction>
</comment>
<dbReference type="Proteomes" id="UP001597120">
    <property type="component" value="Unassembled WGS sequence"/>
</dbReference>
<comment type="caution">
    <text evidence="10">The sequence shown here is derived from an EMBL/GenBank/DDBJ whole genome shotgun (WGS) entry which is preliminary data.</text>
</comment>
<name>A0ABW3D6E9_9BACL</name>
<reference evidence="11" key="1">
    <citation type="journal article" date="2019" name="Int. J. Syst. Evol. Microbiol.">
        <title>The Global Catalogue of Microorganisms (GCM) 10K type strain sequencing project: providing services to taxonomists for standard genome sequencing and annotation.</title>
        <authorList>
            <consortium name="The Broad Institute Genomics Platform"/>
            <consortium name="The Broad Institute Genome Sequencing Center for Infectious Disease"/>
            <person name="Wu L."/>
            <person name="Ma J."/>
        </authorList>
    </citation>
    <scope>NUCLEOTIDE SEQUENCE [LARGE SCALE GENOMIC DNA]</scope>
    <source>
        <strain evidence="11">CCUG 57263</strain>
    </source>
</reference>
<dbReference type="Pfam" id="PF00290">
    <property type="entry name" value="Trp_syntA"/>
    <property type="match status" value="1"/>
</dbReference>
<evidence type="ECO:0000256" key="8">
    <source>
        <dbReference type="ARBA" id="ARBA00049047"/>
    </source>
</evidence>
<protein>
    <recommendedName>
        <fullName evidence="3">tryptophan synthase</fullName>
        <ecNumber evidence="3">4.2.1.20</ecNumber>
    </recommendedName>
</protein>
<evidence type="ECO:0000256" key="4">
    <source>
        <dbReference type="ARBA" id="ARBA00022605"/>
    </source>
</evidence>
<dbReference type="RefSeq" id="WP_379285824.1">
    <property type="nucleotide sequence ID" value="NZ_JBHTIU010000008.1"/>
</dbReference>
<evidence type="ECO:0000313" key="10">
    <source>
        <dbReference type="EMBL" id="MFD0867977.1"/>
    </source>
</evidence>
<sequence>MTGNKRNNLCLQKVKNNQEGLLIGYFAAGDPNPDKSLELLTETVSAGLDILEIGVPSANPVYDGEIIQRAHYRARLNGAPEEWLPDYMKALRERVDVPLWAMAYHRDFIANHWYEIFVKEGWIDGLVIPDTTDEELARLQEKVEPSGVDVIRFINPGMKPEQLETIAKQAKIIYAQMYAGTTGDPFSTINNAHQLLSSVSPWFQGMAVAGFGLKNADNVREIIETGYDGAVVGSALVSKCEFQEKDGLYRLISEMKQSTLPSSKAGEA</sequence>
<dbReference type="InterPro" id="IPR002028">
    <property type="entry name" value="Trp_synthase_suA"/>
</dbReference>
<dbReference type="EMBL" id="JBHTIU010000008">
    <property type="protein sequence ID" value="MFD0867977.1"/>
    <property type="molecule type" value="Genomic_DNA"/>
</dbReference>
<dbReference type="InterPro" id="IPR011060">
    <property type="entry name" value="RibuloseP-bd_barrel"/>
</dbReference>
<dbReference type="NCBIfam" id="TIGR00262">
    <property type="entry name" value="trpA"/>
    <property type="match status" value="1"/>
</dbReference>
<keyword evidence="6" id="KW-0057">Aromatic amino acid biosynthesis</keyword>
<dbReference type="EC" id="4.2.1.20" evidence="3"/>
<organism evidence="10 11">
    <name type="scientific">Paenibacillus residui</name>
    <dbReference type="NCBI Taxonomy" id="629724"/>
    <lineage>
        <taxon>Bacteria</taxon>
        <taxon>Bacillati</taxon>
        <taxon>Bacillota</taxon>
        <taxon>Bacilli</taxon>
        <taxon>Bacillales</taxon>
        <taxon>Paenibacillaceae</taxon>
        <taxon>Paenibacillus</taxon>
    </lineage>
</organism>
<comment type="pathway">
    <text evidence="1">Amino-acid biosynthesis; L-tryptophan biosynthesis; L-tryptophan from chorismate: step 5/5.</text>
</comment>
<keyword evidence="5" id="KW-0822">Tryptophan biosynthesis</keyword>
<evidence type="ECO:0000313" key="11">
    <source>
        <dbReference type="Proteomes" id="UP001597120"/>
    </source>
</evidence>
<dbReference type="Gene3D" id="3.20.20.70">
    <property type="entry name" value="Aldolase class I"/>
    <property type="match status" value="1"/>
</dbReference>
<comment type="subunit">
    <text evidence="2">Tetramer of two alpha and two beta chains.</text>
</comment>
<evidence type="ECO:0000256" key="7">
    <source>
        <dbReference type="ARBA" id="ARBA00023239"/>
    </source>
</evidence>
<gene>
    <name evidence="10" type="primary">trpA</name>
    <name evidence="10" type="ORF">ACFQ03_02365</name>
</gene>
<keyword evidence="11" id="KW-1185">Reference proteome</keyword>
<keyword evidence="7 10" id="KW-0456">Lyase</keyword>
<dbReference type="InterPro" id="IPR013785">
    <property type="entry name" value="Aldolase_TIM"/>
</dbReference>
<evidence type="ECO:0000256" key="9">
    <source>
        <dbReference type="RuleBase" id="RU003662"/>
    </source>
</evidence>
<evidence type="ECO:0000256" key="5">
    <source>
        <dbReference type="ARBA" id="ARBA00022822"/>
    </source>
</evidence>
<accession>A0ABW3D6E9</accession>
<comment type="similarity">
    <text evidence="9">Belongs to the TrpA family.</text>
</comment>
<evidence type="ECO:0000256" key="6">
    <source>
        <dbReference type="ARBA" id="ARBA00023141"/>
    </source>
</evidence>
<proteinExistence type="inferred from homology"/>
<dbReference type="PANTHER" id="PTHR43406:SF1">
    <property type="entry name" value="TRYPTOPHAN SYNTHASE ALPHA CHAIN, CHLOROPLASTIC"/>
    <property type="match status" value="1"/>
</dbReference>
<dbReference type="CDD" id="cd04724">
    <property type="entry name" value="Tryptophan_synthase_alpha"/>
    <property type="match status" value="1"/>
</dbReference>
<evidence type="ECO:0000256" key="1">
    <source>
        <dbReference type="ARBA" id="ARBA00004733"/>
    </source>
</evidence>